<sequence>MLVLSLPSLKFGSMHYRSQPHCTPQILEVSMHVFFDDPFFIFSIALYATL</sequence>
<reference evidence="1" key="2">
    <citation type="journal article" date="2015" name="Data Brief">
        <title>Shoot transcriptome of the giant reed, Arundo donax.</title>
        <authorList>
            <person name="Barrero R.A."/>
            <person name="Guerrero F.D."/>
            <person name="Moolhuijzen P."/>
            <person name="Goolsby J.A."/>
            <person name="Tidwell J."/>
            <person name="Bellgard S.E."/>
            <person name="Bellgard M.I."/>
        </authorList>
    </citation>
    <scope>NUCLEOTIDE SEQUENCE</scope>
    <source>
        <tissue evidence="1">Shoot tissue taken approximately 20 cm above the soil surface</tissue>
    </source>
</reference>
<name>A0A0A8ZUI2_ARUDO</name>
<dbReference type="AlphaFoldDB" id="A0A0A8ZUI2"/>
<dbReference type="EMBL" id="GBRH01254851">
    <property type="protein sequence ID" value="JAD43044.1"/>
    <property type="molecule type" value="Transcribed_RNA"/>
</dbReference>
<organism evidence="1">
    <name type="scientific">Arundo donax</name>
    <name type="common">Giant reed</name>
    <name type="synonym">Donax arundinaceus</name>
    <dbReference type="NCBI Taxonomy" id="35708"/>
    <lineage>
        <taxon>Eukaryota</taxon>
        <taxon>Viridiplantae</taxon>
        <taxon>Streptophyta</taxon>
        <taxon>Embryophyta</taxon>
        <taxon>Tracheophyta</taxon>
        <taxon>Spermatophyta</taxon>
        <taxon>Magnoliopsida</taxon>
        <taxon>Liliopsida</taxon>
        <taxon>Poales</taxon>
        <taxon>Poaceae</taxon>
        <taxon>PACMAD clade</taxon>
        <taxon>Arundinoideae</taxon>
        <taxon>Arundineae</taxon>
        <taxon>Arundo</taxon>
    </lineage>
</organism>
<protein>
    <submittedName>
        <fullName evidence="1">Uncharacterized protein</fullName>
    </submittedName>
</protein>
<proteinExistence type="predicted"/>
<reference evidence="1" key="1">
    <citation type="submission" date="2014-09" db="EMBL/GenBank/DDBJ databases">
        <authorList>
            <person name="Magalhaes I.L.F."/>
            <person name="Oliveira U."/>
            <person name="Santos F.R."/>
            <person name="Vidigal T.H.D.A."/>
            <person name="Brescovit A.D."/>
            <person name="Santos A.J."/>
        </authorList>
    </citation>
    <scope>NUCLEOTIDE SEQUENCE</scope>
    <source>
        <tissue evidence="1">Shoot tissue taken approximately 20 cm above the soil surface</tissue>
    </source>
</reference>
<accession>A0A0A8ZUI2</accession>
<evidence type="ECO:0000313" key="1">
    <source>
        <dbReference type="EMBL" id="JAD43044.1"/>
    </source>
</evidence>